<proteinExistence type="inferred from homology"/>
<reference evidence="4 5" key="1">
    <citation type="submission" date="2023-07" db="EMBL/GenBank/DDBJ databases">
        <title>Sorghum-associated microbial communities from plants grown in Nebraska, USA.</title>
        <authorList>
            <person name="Schachtman D."/>
        </authorList>
    </citation>
    <scope>NUCLEOTIDE SEQUENCE [LARGE SCALE GENOMIC DNA]</scope>
    <source>
        <strain evidence="4 5">BE211</strain>
    </source>
</reference>
<evidence type="ECO:0000256" key="2">
    <source>
        <dbReference type="SAM" id="Phobius"/>
    </source>
</evidence>
<evidence type="ECO:0000313" key="4">
    <source>
        <dbReference type="EMBL" id="MDR7071469.1"/>
    </source>
</evidence>
<feature type="transmembrane region" description="Helical" evidence="2">
    <location>
        <begin position="51"/>
        <end position="73"/>
    </location>
</feature>
<protein>
    <submittedName>
        <fullName evidence="4">Membrane protein DedA with SNARE-associated domain</fullName>
    </submittedName>
</protein>
<comment type="similarity">
    <text evidence="1">Belongs to the DedA family.</text>
</comment>
<keyword evidence="2" id="KW-0812">Transmembrane</keyword>
<keyword evidence="2" id="KW-0472">Membrane</keyword>
<keyword evidence="5" id="KW-1185">Reference proteome</keyword>
<dbReference type="Proteomes" id="UP001258181">
    <property type="component" value="Unassembled WGS sequence"/>
</dbReference>
<feature type="transmembrane region" description="Helical" evidence="2">
    <location>
        <begin position="12"/>
        <end position="31"/>
    </location>
</feature>
<dbReference type="PANTHER" id="PTHR42709:SF9">
    <property type="entry name" value="ALKALINE PHOSPHATASE LIKE PROTEIN"/>
    <property type="match status" value="1"/>
</dbReference>
<evidence type="ECO:0000259" key="3">
    <source>
        <dbReference type="Pfam" id="PF09335"/>
    </source>
</evidence>
<sequence length="193" mass="22260">MNLDLITNYLLHYGYIIITLCLFCGIVGIPAPEETFMVVVGVLIANHHLNLSLSLLSAFIGIFFGMIVAYMIGRKMGPAFIKKFGKYMFITPKKWEYVSRQFHRYGRLTIVFAYFFPGIRQISPYLAGTTRYPLVPYILLATIGNAIWCVVFIFGGYHVGNHIPLKFLAWIPVFYILVFAFFYLKRKMKKRTA</sequence>
<dbReference type="InterPro" id="IPR032816">
    <property type="entry name" value="VTT_dom"/>
</dbReference>
<dbReference type="Pfam" id="PF09335">
    <property type="entry name" value="VTT_dom"/>
    <property type="match status" value="1"/>
</dbReference>
<comment type="caution">
    <text evidence="4">The sequence shown here is derived from an EMBL/GenBank/DDBJ whole genome shotgun (WGS) entry which is preliminary data.</text>
</comment>
<keyword evidence="2" id="KW-1133">Transmembrane helix</keyword>
<feature type="transmembrane region" description="Helical" evidence="2">
    <location>
        <begin position="167"/>
        <end position="184"/>
    </location>
</feature>
<gene>
    <name evidence="4" type="ORF">J2X07_000444</name>
</gene>
<evidence type="ECO:0000256" key="1">
    <source>
        <dbReference type="ARBA" id="ARBA00010792"/>
    </source>
</evidence>
<dbReference type="PANTHER" id="PTHR42709">
    <property type="entry name" value="ALKALINE PHOSPHATASE LIKE PROTEIN"/>
    <property type="match status" value="1"/>
</dbReference>
<dbReference type="EMBL" id="JAVDWA010000001">
    <property type="protein sequence ID" value="MDR7071469.1"/>
    <property type="molecule type" value="Genomic_DNA"/>
</dbReference>
<organism evidence="4 5">
    <name type="scientific">Fictibacillus barbaricus</name>
    <dbReference type="NCBI Taxonomy" id="182136"/>
    <lineage>
        <taxon>Bacteria</taxon>
        <taxon>Bacillati</taxon>
        <taxon>Bacillota</taxon>
        <taxon>Bacilli</taxon>
        <taxon>Bacillales</taxon>
        <taxon>Fictibacillaceae</taxon>
        <taxon>Fictibacillus</taxon>
    </lineage>
</organism>
<accession>A0ABU1TWB9</accession>
<feature type="domain" description="VTT" evidence="3">
    <location>
        <begin position="32"/>
        <end position="157"/>
    </location>
</feature>
<feature type="transmembrane region" description="Helical" evidence="2">
    <location>
        <begin position="134"/>
        <end position="155"/>
    </location>
</feature>
<name>A0ABU1TWB9_9BACL</name>
<dbReference type="RefSeq" id="WP_310256045.1">
    <property type="nucleotide sequence ID" value="NZ_JAVDWA010000001.1"/>
</dbReference>
<evidence type="ECO:0000313" key="5">
    <source>
        <dbReference type="Proteomes" id="UP001258181"/>
    </source>
</evidence>
<dbReference type="InterPro" id="IPR051311">
    <property type="entry name" value="DedA_domain"/>
</dbReference>